<sequence>MKKIYFHDEKKDKKNVVNFECATARVNIGVVQLFLGPFGRIPGGKLDEGLHAILLGDHNAIYLSERGADRVDDIDSDGVESVVDSVAENDALRRVLAVGLVGLVFVDELLVERIVEEASGVGNGDGVSGRVVHQVDGRGYFFELNEGLALARHQDYALDDAVSVQRFAQVALGRVLGEVARMHHIAGRRLLRVAERRRRRVCLHAFVWRRDV</sequence>
<gene>
    <name evidence="1" type="ORF">BpHYR1_021446</name>
</gene>
<dbReference type="Proteomes" id="UP000276133">
    <property type="component" value="Unassembled WGS sequence"/>
</dbReference>
<comment type="caution">
    <text evidence="1">The sequence shown here is derived from an EMBL/GenBank/DDBJ whole genome shotgun (WGS) entry which is preliminary data.</text>
</comment>
<protein>
    <submittedName>
        <fullName evidence="1">Uncharacterized protein</fullName>
    </submittedName>
</protein>
<organism evidence="1 2">
    <name type="scientific">Brachionus plicatilis</name>
    <name type="common">Marine rotifer</name>
    <name type="synonym">Brachionus muelleri</name>
    <dbReference type="NCBI Taxonomy" id="10195"/>
    <lineage>
        <taxon>Eukaryota</taxon>
        <taxon>Metazoa</taxon>
        <taxon>Spiralia</taxon>
        <taxon>Gnathifera</taxon>
        <taxon>Rotifera</taxon>
        <taxon>Eurotatoria</taxon>
        <taxon>Monogononta</taxon>
        <taxon>Pseudotrocha</taxon>
        <taxon>Ploima</taxon>
        <taxon>Brachionidae</taxon>
        <taxon>Brachionus</taxon>
    </lineage>
</organism>
<keyword evidence="2" id="KW-1185">Reference proteome</keyword>
<evidence type="ECO:0000313" key="1">
    <source>
        <dbReference type="EMBL" id="RNA39428.1"/>
    </source>
</evidence>
<accession>A0A3M7SV12</accession>
<reference evidence="1 2" key="1">
    <citation type="journal article" date="2018" name="Sci. Rep.">
        <title>Genomic signatures of local adaptation to the degree of environmental predictability in rotifers.</title>
        <authorList>
            <person name="Franch-Gras L."/>
            <person name="Hahn C."/>
            <person name="Garcia-Roger E.M."/>
            <person name="Carmona M.J."/>
            <person name="Serra M."/>
            <person name="Gomez A."/>
        </authorList>
    </citation>
    <scope>NUCLEOTIDE SEQUENCE [LARGE SCALE GENOMIC DNA]</scope>
    <source>
        <strain evidence="1">HYR1</strain>
    </source>
</reference>
<proteinExistence type="predicted"/>
<evidence type="ECO:0000313" key="2">
    <source>
        <dbReference type="Proteomes" id="UP000276133"/>
    </source>
</evidence>
<dbReference type="EMBL" id="REGN01000750">
    <property type="protein sequence ID" value="RNA39428.1"/>
    <property type="molecule type" value="Genomic_DNA"/>
</dbReference>
<dbReference type="AlphaFoldDB" id="A0A3M7SV12"/>
<name>A0A3M7SV12_BRAPC</name>